<dbReference type="GO" id="GO:0016787">
    <property type="term" value="F:hydrolase activity"/>
    <property type="evidence" value="ECO:0007669"/>
    <property type="project" value="UniProtKB-KW"/>
</dbReference>
<keyword evidence="2" id="KW-0378">Hydrolase</keyword>
<keyword evidence="3" id="KW-1185">Reference proteome</keyword>
<evidence type="ECO:0000313" key="2">
    <source>
        <dbReference type="EMBL" id="MCS0499800.1"/>
    </source>
</evidence>
<dbReference type="EMBL" id="JANTHX010000007">
    <property type="protein sequence ID" value="MCS0499800.1"/>
    <property type="molecule type" value="Genomic_DNA"/>
</dbReference>
<accession>A0ABT1ZGG8</accession>
<sequence>MTVAGREEAVHAQALRGALQVRGRRVATYAWGDDGPPVVFVHGWRGRAAQFAPLVPTLLESGHRVLAFDAPAHGASSGGPVDIRDWLATLAELQRIHGRFRALVGHSFGGFSSVTAVRHGLEADAVVSIAGAGRPAAFLDEFSRMLRLDEPTRAELERRFLRRVGEDPATLAERYDALAHPLRAGVPLLVVHGDADRQLPLADSRALAAATPGSRLVVVPGAGHTRVLGAPETVEAVLEHLALAARPLA</sequence>
<reference evidence="2 3" key="1">
    <citation type="submission" date="2022-08" db="EMBL/GenBank/DDBJ databases">
        <authorList>
            <person name="Li F."/>
        </authorList>
    </citation>
    <scope>NUCLEOTIDE SEQUENCE [LARGE SCALE GENOMIC DNA]</scope>
    <source>
        <strain evidence="2 3">10F1B-8-1</strain>
    </source>
</reference>
<dbReference type="InterPro" id="IPR000073">
    <property type="entry name" value="AB_hydrolase_1"/>
</dbReference>
<dbReference type="Pfam" id="PF12697">
    <property type="entry name" value="Abhydrolase_6"/>
    <property type="match status" value="1"/>
</dbReference>
<gene>
    <name evidence="2" type="ORF">NUH29_09595</name>
</gene>
<evidence type="ECO:0000313" key="3">
    <source>
        <dbReference type="Proteomes" id="UP001205337"/>
    </source>
</evidence>
<protein>
    <submittedName>
        <fullName evidence="2">Alpha/beta hydrolase</fullName>
    </submittedName>
</protein>
<dbReference type="SUPFAM" id="SSF53474">
    <property type="entry name" value="alpha/beta-Hydrolases"/>
    <property type="match status" value="1"/>
</dbReference>
<evidence type="ECO:0000259" key="1">
    <source>
        <dbReference type="Pfam" id="PF12697"/>
    </source>
</evidence>
<dbReference type="PANTHER" id="PTHR43689:SF8">
    <property type="entry name" value="ALPHA_BETA-HYDROLASES SUPERFAMILY PROTEIN"/>
    <property type="match status" value="1"/>
</dbReference>
<comment type="caution">
    <text evidence="2">The sequence shown here is derived from an EMBL/GenBank/DDBJ whole genome shotgun (WGS) entry which is preliminary data.</text>
</comment>
<feature type="domain" description="AB hydrolase-1" evidence="1">
    <location>
        <begin position="38"/>
        <end position="236"/>
    </location>
</feature>
<dbReference type="RefSeq" id="WP_258798879.1">
    <property type="nucleotide sequence ID" value="NZ_JANTHX010000007.1"/>
</dbReference>
<organism evidence="2 3">
    <name type="scientific">Protaetiibacter mangrovi</name>
    <dbReference type="NCBI Taxonomy" id="2970926"/>
    <lineage>
        <taxon>Bacteria</taxon>
        <taxon>Bacillati</taxon>
        <taxon>Actinomycetota</taxon>
        <taxon>Actinomycetes</taxon>
        <taxon>Micrococcales</taxon>
        <taxon>Microbacteriaceae</taxon>
        <taxon>Protaetiibacter</taxon>
    </lineage>
</organism>
<dbReference type="Gene3D" id="3.40.50.1820">
    <property type="entry name" value="alpha/beta hydrolase"/>
    <property type="match status" value="1"/>
</dbReference>
<proteinExistence type="predicted"/>
<dbReference type="InterPro" id="IPR029058">
    <property type="entry name" value="AB_hydrolase_fold"/>
</dbReference>
<dbReference type="PANTHER" id="PTHR43689">
    <property type="entry name" value="HYDROLASE"/>
    <property type="match status" value="1"/>
</dbReference>
<dbReference type="Proteomes" id="UP001205337">
    <property type="component" value="Unassembled WGS sequence"/>
</dbReference>
<name>A0ABT1ZGG8_9MICO</name>